<protein>
    <recommendedName>
        <fullName evidence="4">Membrane-bound transcription factor site-2 protease</fullName>
        <ecNumber evidence="3">3.4.24.85</ecNumber>
    </recommendedName>
    <alternativeName>
        <fullName evidence="8">Endopeptidase S2P</fullName>
    </alternativeName>
</protein>
<feature type="transmembrane region" description="Helical" evidence="10">
    <location>
        <begin position="91"/>
        <end position="114"/>
    </location>
</feature>
<name>A0A1B0GBB0_GLOMM</name>
<evidence type="ECO:0000256" key="7">
    <source>
        <dbReference type="ARBA" id="ARBA00023136"/>
    </source>
</evidence>
<dbReference type="GO" id="GO:0005737">
    <property type="term" value="C:cytoplasm"/>
    <property type="evidence" value="ECO:0007669"/>
    <property type="project" value="TreeGrafter"/>
</dbReference>
<dbReference type="InterPro" id="IPR001193">
    <property type="entry name" value="MBTPS2"/>
</dbReference>
<comment type="subcellular location">
    <subcellularLocation>
        <location evidence="2">Endomembrane system</location>
        <topology evidence="2">Multi-pass membrane protein</topology>
    </subcellularLocation>
</comment>
<dbReference type="Proteomes" id="UP000092444">
    <property type="component" value="Unassembled WGS sequence"/>
</dbReference>
<evidence type="ECO:0000256" key="3">
    <source>
        <dbReference type="ARBA" id="ARBA00012347"/>
    </source>
</evidence>
<dbReference type="GO" id="GO:0016020">
    <property type="term" value="C:membrane"/>
    <property type="evidence" value="ECO:0007669"/>
    <property type="project" value="InterPro"/>
</dbReference>
<evidence type="ECO:0000256" key="4">
    <source>
        <dbReference type="ARBA" id="ARBA00014400"/>
    </source>
</evidence>
<evidence type="ECO:0000256" key="5">
    <source>
        <dbReference type="ARBA" id="ARBA00022692"/>
    </source>
</evidence>
<dbReference type="Pfam" id="PF02163">
    <property type="entry name" value="Peptidase_M50"/>
    <property type="match status" value="1"/>
</dbReference>
<sequence>MDPQVFFVVLCVLYSILFFFDRFFKVFNLELGDHIFKISFQSCLHYPYETFLRNTGFSVELMRLKWHTTFFNRSILRLGNSCCRIWLIKSFTIGVMAALSLLPVGIILLFIAIFNSSSSAKIVEDSALIESIKIEILLPGINLPLEEIGYYITTLLIATAIHELGHALAAVLEDVPVTGFGFHFYFCLPLAYTEISAEHLNALKWFRKLRILCAGIWHNFLFTGTCYLLFSSLNFVATPFYNLNRNIIVTQILTQSPLIGKGDKGLHERNVITHINNCKVIDYDTWLRCLYKTLHSRPGYCVSSDFIRNNDESIEFSHHGSDGTFQCCDEKNEKLCCFEYIDNFGNDAPVEIPQYVCLEVRRTLEDAYDYCTSHGTCNIGFCLKPLLRNTTTILSFKRKTIDHKGLKDVIYMGHPVDVLRTVRISPFVPKHSFVTPEWADAYVLFLKYNIVFNLGLSLISSVPCFGFDGHHIASTIIHSFLINRITEKRKREFICLIVSGLGTLFLVLAILKVLWLSIIANSSKVLANSERKELCCYGYPTEYSGLRKYWSNKDPPALQEDDNDLQPLSRVKLFEEVEFGEEGVSKSIRGIEGTSLLAFTCEAKSTILIILTYEYYRINDKIGYTGFNISTQDLL</sequence>
<dbReference type="GO" id="GO:0031293">
    <property type="term" value="P:membrane protein intracellular domain proteolysis"/>
    <property type="evidence" value="ECO:0007669"/>
    <property type="project" value="TreeGrafter"/>
</dbReference>
<dbReference type="STRING" id="37546.A0A1B0GBB0"/>
<evidence type="ECO:0000256" key="1">
    <source>
        <dbReference type="ARBA" id="ARBA00001350"/>
    </source>
</evidence>
<keyword evidence="7 10" id="KW-0472">Membrane</keyword>
<dbReference type="InterPro" id="IPR008915">
    <property type="entry name" value="Peptidase_M50"/>
</dbReference>
<dbReference type="GO" id="GO:0004222">
    <property type="term" value="F:metalloendopeptidase activity"/>
    <property type="evidence" value="ECO:0007669"/>
    <property type="project" value="InterPro"/>
</dbReference>
<evidence type="ECO:0000256" key="10">
    <source>
        <dbReference type="SAM" id="Phobius"/>
    </source>
</evidence>
<keyword evidence="6 10" id="KW-1133">Transmembrane helix</keyword>
<dbReference type="GO" id="GO:1905897">
    <property type="term" value="P:regulation of response to endoplasmic reticulum stress"/>
    <property type="evidence" value="ECO:0007669"/>
    <property type="project" value="TreeGrafter"/>
</dbReference>
<proteinExistence type="predicted"/>
<reference evidence="12" key="1">
    <citation type="submission" date="2020-05" db="UniProtKB">
        <authorList>
            <consortium name="EnsemblMetazoa"/>
        </authorList>
    </citation>
    <scope>IDENTIFICATION</scope>
    <source>
        <strain evidence="12">Yale</strain>
    </source>
</reference>
<dbReference type="EMBL" id="CCAG010011567">
    <property type="status" value="NOT_ANNOTATED_CDS"/>
    <property type="molecule type" value="Genomic_DNA"/>
</dbReference>
<evidence type="ECO:0000259" key="11">
    <source>
        <dbReference type="Pfam" id="PF02163"/>
    </source>
</evidence>
<organism evidence="12 13">
    <name type="scientific">Glossina morsitans morsitans</name>
    <name type="common">Savannah tsetse fly</name>
    <dbReference type="NCBI Taxonomy" id="37546"/>
    <lineage>
        <taxon>Eukaryota</taxon>
        <taxon>Metazoa</taxon>
        <taxon>Ecdysozoa</taxon>
        <taxon>Arthropoda</taxon>
        <taxon>Hexapoda</taxon>
        <taxon>Insecta</taxon>
        <taxon>Pterygota</taxon>
        <taxon>Neoptera</taxon>
        <taxon>Endopterygota</taxon>
        <taxon>Diptera</taxon>
        <taxon>Brachycera</taxon>
        <taxon>Muscomorpha</taxon>
        <taxon>Hippoboscoidea</taxon>
        <taxon>Glossinidae</taxon>
        <taxon>Glossina</taxon>
    </lineage>
</organism>
<evidence type="ECO:0000256" key="8">
    <source>
        <dbReference type="ARBA" id="ARBA00032658"/>
    </source>
</evidence>
<feature type="transmembrane region" description="Helical" evidence="10">
    <location>
        <begin position="209"/>
        <end position="230"/>
    </location>
</feature>
<feature type="transmembrane region" description="Helical" evidence="10">
    <location>
        <begin position="6"/>
        <end position="24"/>
    </location>
</feature>
<dbReference type="PRINTS" id="PR01000">
    <property type="entry name" value="SREBPS2PTASE"/>
</dbReference>
<dbReference type="PANTHER" id="PTHR13325">
    <property type="entry name" value="PROTEASE M50 MEMBRANE-BOUND TRANSCRIPTION FACTOR SITE 2 PROTEASE"/>
    <property type="match status" value="1"/>
</dbReference>
<evidence type="ECO:0000256" key="9">
    <source>
        <dbReference type="ARBA" id="ARBA00045828"/>
    </source>
</evidence>
<dbReference type="GO" id="GO:0012505">
    <property type="term" value="C:endomembrane system"/>
    <property type="evidence" value="ECO:0007669"/>
    <property type="project" value="UniProtKB-SubCell"/>
</dbReference>
<evidence type="ECO:0000313" key="12">
    <source>
        <dbReference type="EnsemblMetazoa" id="GMOY010594-PA"/>
    </source>
</evidence>
<evidence type="ECO:0000256" key="2">
    <source>
        <dbReference type="ARBA" id="ARBA00004127"/>
    </source>
</evidence>
<keyword evidence="13" id="KW-1185">Reference proteome</keyword>
<evidence type="ECO:0000313" key="13">
    <source>
        <dbReference type="Proteomes" id="UP000092444"/>
    </source>
</evidence>
<dbReference type="EnsemblMetazoa" id="GMOY010594-RA">
    <property type="protein sequence ID" value="GMOY010594-PA"/>
    <property type="gene ID" value="GMOY010594"/>
</dbReference>
<feature type="transmembrane region" description="Helical" evidence="10">
    <location>
        <begin position="493"/>
        <end position="515"/>
    </location>
</feature>
<evidence type="ECO:0000256" key="6">
    <source>
        <dbReference type="ARBA" id="ARBA00022989"/>
    </source>
</evidence>
<dbReference type="PhylomeDB" id="A0A1B0GBB0"/>
<comment type="function">
    <text evidence="9">Zinc metalloprotease that mediates intramembrane proteolysis of proteins such as ATF6, ATF6B, SREBF1/SREBP1 and SREBF2/SREBP2. Catalyzes the second step in the proteolytic activation of the sterol regulatory element-binding proteins (SREBPs) SREBF1/SREBP1 and SREBF2/SREBP2: cleaves SREBPs within the first transmembrane segment, thereby releasing the N-terminal segment with a portion of the transmembrane segment attached. Mature N-terminal SREBP fragments shuttle to the nucleus and activate gene transcription. Also mediates the second step in the proteolytic activation of the cyclic AMP-dependent transcription factor ATF-6 (ATF6 and ATF6B). Involved in intramembrane proteolysis during bone formation. In astrocytes and osteoblasts, upon DNA damage and ER stress, mediates the second step of the regulated intramembrane proteolytic activation of the transcription factor CREB3L1, leading to the inhibition of cell-cycle progression.</text>
</comment>
<accession>A0A1B0GBB0</accession>
<dbReference type="EC" id="3.4.24.85" evidence="3"/>
<feature type="domain" description="Peptidase M50" evidence="11">
    <location>
        <begin position="151"/>
        <end position="497"/>
    </location>
</feature>
<dbReference type="PANTHER" id="PTHR13325:SF3">
    <property type="entry name" value="MEMBRANE-BOUND TRANSCRIPTION FACTOR SITE-2 PROTEASE"/>
    <property type="match status" value="1"/>
</dbReference>
<dbReference type="AlphaFoldDB" id="A0A1B0GBB0"/>
<comment type="catalytic activity">
    <reaction evidence="1">
        <text>Cleaves several transcription factors that are type-2 transmembrane proteins within membrane-spanning domains. Known substrates include sterol regulatory element-binding protein (SREBP) -1, SREBP-2 and forms of the transcriptional activator ATF6. SREBP-2 is cleaved at the site 477-DRSRILL-|-CVLTFLCLSFNPLTSLLQWGGA-505. The residues Asn-Pro, 11 residues distal to the site of cleavage in the membrane-spanning domain, are important for cleavage by S2P endopeptidase. Replacement of either of these residues does not prevent cleavage, but there is no cleavage if both of these residues are replaced.</text>
        <dbReference type="EC" id="3.4.24.85"/>
    </reaction>
</comment>
<keyword evidence="5 10" id="KW-0812">Transmembrane</keyword>